<dbReference type="SFLD" id="SFLDS00019">
    <property type="entry name" value="Glutathione_Transferase_(cytos"/>
    <property type="match status" value="1"/>
</dbReference>
<evidence type="ECO:0000256" key="6">
    <source>
        <dbReference type="ARBA" id="ARBA00047960"/>
    </source>
</evidence>
<keyword evidence="10" id="KW-1185">Reference proteome</keyword>
<feature type="domain" description="GST N-terminal" evidence="7">
    <location>
        <begin position="1"/>
        <end position="82"/>
    </location>
</feature>
<proteinExistence type="inferred from homology"/>
<dbReference type="EC" id="2.5.1.18" evidence="3"/>
<sequence length="214" mass="24614">MAVKVYGPVRAACSQRVLACLLEKDIEFEIVHVDLDRDEHKCPEFLLLQPFGQVPVIEDGDLRLFESRAIVRYYAAKYYNHGPDLLGTTLEERAIVDQWVEVEAHNFDKLVYYIVYNLVVLPRLGQHGDSAVANSSKQKLKAVFDIYEHRLSKSKYLAGESYSLADLSHLPGMRYLIDEGGCAPLVKKRKHVNAWWEDISSRPAWKELMRLSDY</sequence>
<evidence type="ECO:0000256" key="3">
    <source>
        <dbReference type="ARBA" id="ARBA00012452"/>
    </source>
</evidence>
<dbReference type="CDD" id="cd03053">
    <property type="entry name" value="GST_N_Phi"/>
    <property type="match status" value="1"/>
</dbReference>
<dbReference type="Pfam" id="PF02798">
    <property type="entry name" value="GST_N"/>
    <property type="match status" value="1"/>
</dbReference>
<dbReference type="InterPro" id="IPR004045">
    <property type="entry name" value="Glutathione_S-Trfase_N"/>
</dbReference>
<dbReference type="InterPro" id="IPR034347">
    <property type="entry name" value="GST_Phi_C"/>
</dbReference>
<dbReference type="SUPFAM" id="SSF47616">
    <property type="entry name" value="GST C-terminal domain-like"/>
    <property type="match status" value="1"/>
</dbReference>
<gene>
    <name evidence="9" type="ORF">JRO89_XS11G0038600</name>
</gene>
<evidence type="ECO:0000256" key="5">
    <source>
        <dbReference type="ARBA" id="ARBA00022679"/>
    </source>
</evidence>
<keyword evidence="5" id="KW-0808">Transferase</keyword>
<dbReference type="Gene3D" id="1.20.1050.10">
    <property type="match status" value="1"/>
</dbReference>
<dbReference type="CDD" id="cd03187">
    <property type="entry name" value="GST_C_Phi"/>
    <property type="match status" value="1"/>
</dbReference>
<dbReference type="PROSITE" id="PS50405">
    <property type="entry name" value="GST_CTER"/>
    <property type="match status" value="1"/>
</dbReference>
<comment type="caution">
    <text evidence="9">The sequence shown here is derived from an EMBL/GenBank/DDBJ whole genome shotgun (WGS) entry which is preliminary data.</text>
</comment>
<dbReference type="InterPro" id="IPR036282">
    <property type="entry name" value="Glutathione-S-Trfase_C_sf"/>
</dbReference>
<accession>A0ABQ8HEK2</accession>
<reference evidence="9 10" key="1">
    <citation type="submission" date="2021-02" db="EMBL/GenBank/DDBJ databases">
        <title>Plant Genome Project.</title>
        <authorList>
            <person name="Zhang R.-G."/>
        </authorList>
    </citation>
    <scope>NUCLEOTIDE SEQUENCE [LARGE SCALE GENOMIC DNA]</scope>
    <source>
        <tissue evidence="9">Leaves</tissue>
    </source>
</reference>
<evidence type="ECO:0000256" key="4">
    <source>
        <dbReference type="ARBA" id="ARBA00022575"/>
    </source>
</evidence>
<dbReference type="SUPFAM" id="SSF52833">
    <property type="entry name" value="Thioredoxin-like"/>
    <property type="match status" value="1"/>
</dbReference>
<name>A0ABQ8HEK2_9ROSI</name>
<organism evidence="9 10">
    <name type="scientific">Xanthoceras sorbifolium</name>
    <dbReference type="NCBI Taxonomy" id="99658"/>
    <lineage>
        <taxon>Eukaryota</taxon>
        <taxon>Viridiplantae</taxon>
        <taxon>Streptophyta</taxon>
        <taxon>Embryophyta</taxon>
        <taxon>Tracheophyta</taxon>
        <taxon>Spermatophyta</taxon>
        <taxon>Magnoliopsida</taxon>
        <taxon>eudicotyledons</taxon>
        <taxon>Gunneridae</taxon>
        <taxon>Pentapetalae</taxon>
        <taxon>rosids</taxon>
        <taxon>malvids</taxon>
        <taxon>Sapindales</taxon>
        <taxon>Sapindaceae</taxon>
        <taxon>Xanthoceroideae</taxon>
        <taxon>Xanthoceras</taxon>
    </lineage>
</organism>
<dbReference type="PANTHER" id="PTHR43900">
    <property type="entry name" value="GLUTATHIONE S-TRANSFERASE RHO"/>
    <property type="match status" value="1"/>
</dbReference>
<dbReference type="PROSITE" id="PS50404">
    <property type="entry name" value="GST_NTER"/>
    <property type="match status" value="1"/>
</dbReference>
<keyword evidence="4" id="KW-0216">Detoxification</keyword>
<dbReference type="Pfam" id="PF00043">
    <property type="entry name" value="GST_C"/>
    <property type="match status" value="1"/>
</dbReference>
<dbReference type="InterPro" id="IPR010987">
    <property type="entry name" value="Glutathione-S-Trfase_C-like"/>
</dbReference>
<evidence type="ECO:0000256" key="2">
    <source>
        <dbReference type="ARBA" id="ARBA00010128"/>
    </source>
</evidence>
<evidence type="ECO:0000256" key="1">
    <source>
        <dbReference type="ARBA" id="ARBA00004514"/>
    </source>
</evidence>
<protein>
    <recommendedName>
        <fullName evidence="3">glutathione transferase</fullName>
        <ecNumber evidence="3">2.5.1.18</ecNumber>
    </recommendedName>
</protein>
<dbReference type="InterPro" id="IPR036249">
    <property type="entry name" value="Thioredoxin-like_sf"/>
</dbReference>
<comment type="catalytic activity">
    <reaction evidence="6">
        <text>RX + glutathione = an S-substituted glutathione + a halide anion + H(+)</text>
        <dbReference type="Rhea" id="RHEA:16437"/>
        <dbReference type="ChEBI" id="CHEBI:15378"/>
        <dbReference type="ChEBI" id="CHEBI:16042"/>
        <dbReference type="ChEBI" id="CHEBI:17792"/>
        <dbReference type="ChEBI" id="CHEBI:57925"/>
        <dbReference type="ChEBI" id="CHEBI:90779"/>
        <dbReference type="EC" id="2.5.1.18"/>
    </reaction>
</comment>
<dbReference type="SFLD" id="SFLDG00358">
    <property type="entry name" value="Main_(cytGST)"/>
    <property type="match status" value="1"/>
</dbReference>
<evidence type="ECO:0000313" key="9">
    <source>
        <dbReference type="EMBL" id="KAH7557059.1"/>
    </source>
</evidence>
<comment type="similarity">
    <text evidence="2">Belongs to the GST superfamily. Phi family.</text>
</comment>
<evidence type="ECO:0000259" key="8">
    <source>
        <dbReference type="PROSITE" id="PS50405"/>
    </source>
</evidence>
<feature type="domain" description="GST C-terminal" evidence="8">
    <location>
        <begin position="89"/>
        <end position="214"/>
    </location>
</feature>
<dbReference type="Gene3D" id="3.40.30.10">
    <property type="entry name" value="Glutaredoxin"/>
    <property type="match status" value="1"/>
</dbReference>
<dbReference type="InterPro" id="IPR004046">
    <property type="entry name" value="GST_C"/>
</dbReference>
<dbReference type="PANTHER" id="PTHR43900:SF54">
    <property type="entry name" value="GLUTATHIONE S-TRANSFERASE F12"/>
    <property type="match status" value="1"/>
</dbReference>
<dbReference type="InterPro" id="IPR040079">
    <property type="entry name" value="Glutathione_S-Trfase"/>
</dbReference>
<evidence type="ECO:0000313" key="10">
    <source>
        <dbReference type="Proteomes" id="UP000827721"/>
    </source>
</evidence>
<dbReference type="EMBL" id="JAFEMO010000011">
    <property type="protein sequence ID" value="KAH7557059.1"/>
    <property type="molecule type" value="Genomic_DNA"/>
</dbReference>
<evidence type="ECO:0000259" key="7">
    <source>
        <dbReference type="PROSITE" id="PS50404"/>
    </source>
</evidence>
<comment type="subcellular location">
    <subcellularLocation>
        <location evidence="1">Cytoplasm</location>
        <location evidence="1">Cytosol</location>
    </subcellularLocation>
</comment>
<dbReference type="Proteomes" id="UP000827721">
    <property type="component" value="Unassembled WGS sequence"/>
</dbReference>